<dbReference type="InterPro" id="IPR011576">
    <property type="entry name" value="Pyridox_Oxase_N"/>
</dbReference>
<proteinExistence type="predicted"/>
<dbReference type="SUPFAM" id="SSF50475">
    <property type="entry name" value="FMN-binding split barrel"/>
    <property type="match status" value="1"/>
</dbReference>
<evidence type="ECO:0000259" key="5">
    <source>
        <dbReference type="Pfam" id="PF01243"/>
    </source>
</evidence>
<evidence type="ECO:0000256" key="1">
    <source>
        <dbReference type="ARBA" id="ARBA00022630"/>
    </source>
</evidence>
<evidence type="ECO:0000256" key="3">
    <source>
        <dbReference type="ARBA" id="ARBA00023002"/>
    </source>
</evidence>
<name>A0A378LQF5_9GAMM</name>
<evidence type="ECO:0000256" key="4">
    <source>
        <dbReference type="PIRSR" id="PIRSR000190-2"/>
    </source>
</evidence>
<dbReference type="Gene3D" id="2.30.110.10">
    <property type="entry name" value="Electron Transport, Fmn-binding Protein, Chain A"/>
    <property type="match status" value="1"/>
</dbReference>
<dbReference type="GO" id="GO:0010181">
    <property type="term" value="F:FMN binding"/>
    <property type="evidence" value="ECO:0007669"/>
    <property type="project" value="InterPro"/>
</dbReference>
<dbReference type="PANTHER" id="PTHR10851:SF0">
    <property type="entry name" value="PYRIDOXINE-5'-PHOSPHATE OXIDASE"/>
    <property type="match status" value="1"/>
</dbReference>
<evidence type="ECO:0000313" key="6">
    <source>
        <dbReference type="EMBL" id="STY29004.1"/>
    </source>
</evidence>
<accession>A0A378LQF5</accession>
<dbReference type="GO" id="GO:0004733">
    <property type="term" value="F:pyridoxamine phosphate oxidase activity"/>
    <property type="evidence" value="ECO:0007669"/>
    <property type="project" value="UniProtKB-EC"/>
</dbReference>
<reference evidence="6 7" key="1">
    <citation type="submission" date="2018-06" db="EMBL/GenBank/DDBJ databases">
        <authorList>
            <consortium name="Pathogen Informatics"/>
            <person name="Doyle S."/>
        </authorList>
    </citation>
    <scope>NUCLEOTIDE SEQUENCE [LARGE SCALE GENOMIC DNA]</scope>
    <source>
        <strain evidence="6 7">NCTC11532</strain>
    </source>
</reference>
<evidence type="ECO:0000256" key="2">
    <source>
        <dbReference type="ARBA" id="ARBA00022643"/>
    </source>
</evidence>
<dbReference type="PIRSF" id="PIRSF000190">
    <property type="entry name" value="Pyd_amn-ph_oxd"/>
    <property type="match status" value="1"/>
</dbReference>
<dbReference type="PANTHER" id="PTHR10851">
    <property type="entry name" value="PYRIDOXINE-5-PHOSPHATE OXIDASE"/>
    <property type="match status" value="1"/>
</dbReference>
<dbReference type="InterPro" id="IPR012349">
    <property type="entry name" value="Split_barrel_FMN-bd"/>
</dbReference>
<keyword evidence="7" id="KW-1185">Reference proteome</keyword>
<keyword evidence="3 6" id="KW-0560">Oxidoreductase</keyword>
<keyword evidence="1" id="KW-0285">Flavoprotein</keyword>
<dbReference type="STRING" id="1122170.GCA_000701265_01838"/>
<gene>
    <name evidence="6" type="primary">pdxH_2</name>
    <name evidence="6" type="ORF">NCTC11532_01181</name>
</gene>
<sequence length="194" mass="22587">MQSNPFIELSIWLANEQIAGAPNPNHAILSSTSLDGAPHSRIVAIREISREGILFFTQRGTRKVNEIRNNPRVSLVFWMEILQQEVIIEGKAHFLTTAENKKYWDSYPRWAQIRFLSYAPTSMQSITSKDILEDKCRTIEDSLGDKPISMSSEYCGLLIQPERFVFYAYRLEELSDVWEYVWCHNQWQAQRLSP</sequence>
<feature type="binding site" evidence="4">
    <location>
        <position position="62"/>
    </location>
    <ligand>
        <name>FMN</name>
        <dbReference type="ChEBI" id="CHEBI:58210"/>
    </ligand>
</feature>
<dbReference type="RefSeq" id="WP_031567327.1">
    <property type="nucleotide sequence ID" value="NZ_CAAAIS010000008.1"/>
</dbReference>
<evidence type="ECO:0000313" key="7">
    <source>
        <dbReference type="Proteomes" id="UP000255297"/>
    </source>
</evidence>
<dbReference type="AlphaFoldDB" id="A0A378LQF5"/>
<dbReference type="EMBL" id="UGPB01000001">
    <property type="protein sequence ID" value="STY29004.1"/>
    <property type="molecule type" value="Genomic_DNA"/>
</dbReference>
<feature type="domain" description="Pyridoxamine 5'-phosphate oxidase N-terminal" evidence="5">
    <location>
        <begin position="22"/>
        <end position="135"/>
    </location>
</feature>
<comment type="cofactor">
    <cofactor evidence="4">
        <name>FMN</name>
        <dbReference type="ChEBI" id="CHEBI:58210"/>
    </cofactor>
    <text evidence="4">Binds 1 FMN per subunit.</text>
</comment>
<keyword evidence="2 4" id="KW-0288">FMN</keyword>
<feature type="binding site" evidence="4">
    <location>
        <begin position="56"/>
        <end position="57"/>
    </location>
    <ligand>
        <name>FMN</name>
        <dbReference type="ChEBI" id="CHEBI:58210"/>
    </ligand>
</feature>
<dbReference type="Pfam" id="PF01243">
    <property type="entry name" value="PNPOx_N"/>
    <property type="match status" value="1"/>
</dbReference>
<dbReference type="InterPro" id="IPR000659">
    <property type="entry name" value="Pyridox_Oxase"/>
</dbReference>
<dbReference type="EC" id="1.4.3.5" evidence="6"/>
<dbReference type="Proteomes" id="UP000255297">
    <property type="component" value="Unassembled WGS sequence"/>
</dbReference>
<feature type="binding site" evidence="4">
    <location>
        <position position="63"/>
    </location>
    <ligand>
        <name>FMN</name>
        <dbReference type="ChEBI" id="CHEBI:58210"/>
    </ligand>
</feature>
<dbReference type="GO" id="GO:0008615">
    <property type="term" value="P:pyridoxine biosynthetic process"/>
    <property type="evidence" value="ECO:0007669"/>
    <property type="project" value="InterPro"/>
</dbReference>
<organism evidence="6 7">
    <name type="scientific">Legionella wadsworthii</name>
    <dbReference type="NCBI Taxonomy" id="28088"/>
    <lineage>
        <taxon>Bacteria</taxon>
        <taxon>Pseudomonadati</taxon>
        <taxon>Pseudomonadota</taxon>
        <taxon>Gammaproteobacteria</taxon>
        <taxon>Legionellales</taxon>
        <taxon>Legionellaceae</taxon>
        <taxon>Legionella</taxon>
    </lineage>
</organism>
<protein>
    <submittedName>
        <fullName evidence="6">Pyridoxamine 5'-phosphate oxidase</fullName>
        <ecNumber evidence="6">1.4.3.5</ecNumber>
    </submittedName>
</protein>
<dbReference type="OrthoDB" id="5645701at2"/>